<dbReference type="PANTHER" id="PTHR15493:SF9">
    <property type="entry name" value="GH14043P"/>
    <property type="match status" value="1"/>
</dbReference>
<keyword evidence="4" id="KW-0833">Ubl conjugation pathway</keyword>
<protein>
    <submittedName>
        <fullName evidence="8">F-box only protein</fullName>
    </submittedName>
</protein>
<accession>A0A026WNA5</accession>
<evidence type="ECO:0000256" key="4">
    <source>
        <dbReference type="ARBA" id="ARBA00022786"/>
    </source>
</evidence>
<dbReference type="GO" id="GO:0008270">
    <property type="term" value="F:zinc ion binding"/>
    <property type="evidence" value="ECO:0007669"/>
    <property type="project" value="UniProtKB-KW"/>
</dbReference>
<dbReference type="GO" id="GO:0045835">
    <property type="term" value="P:negative regulation of meiotic nuclear division"/>
    <property type="evidence" value="ECO:0007669"/>
    <property type="project" value="InterPro"/>
</dbReference>
<feature type="region of interest" description="Disordered" evidence="6">
    <location>
        <begin position="22"/>
        <end position="47"/>
    </location>
</feature>
<evidence type="ECO:0000256" key="6">
    <source>
        <dbReference type="SAM" id="MobiDB-lite"/>
    </source>
</evidence>
<feature type="non-terminal residue" evidence="8">
    <location>
        <position position="1"/>
    </location>
</feature>
<keyword evidence="9" id="KW-1185">Reference proteome</keyword>
<evidence type="ECO:0000256" key="2">
    <source>
        <dbReference type="ARBA" id="ARBA00022723"/>
    </source>
</evidence>
<evidence type="ECO:0000313" key="9">
    <source>
        <dbReference type="Proteomes" id="UP000053097"/>
    </source>
</evidence>
<keyword evidence="5" id="KW-0862">Zinc</keyword>
<sequence length="129" mass="14368">LAHGIEREVGPCCYAATAAEIRERSDEERGRKGERKRKTAAPKRTASRTLASGEYLLPCPKCRFPCYVDNEKNIGTCSRQGCSIEFCISCSSKPHTGPCKTPLLATPTKRNSKRLIVGSRQSKRNLRRL</sequence>
<name>A0A026WNA5_OOCBI</name>
<evidence type="ECO:0000256" key="1">
    <source>
        <dbReference type="ARBA" id="ARBA00004906"/>
    </source>
</evidence>
<dbReference type="GO" id="GO:0007088">
    <property type="term" value="P:regulation of mitotic nuclear division"/>
    <property type="evidence" value="ECO:0007669"/>
    <property type="project" value="InterPro"/>
</dbReference>
<dbReference type="GO" id="GO:0005634">
    <property type="term" value="C:nucleus"/>
    <property type="evidence" value="ECO:0007669"/>
    <property type="project" value="TreeGrafter"/>
</dbReference>
<dbReference type="GO" id="GO:0016567">
    <property type="term" value="P:protein ubiquitination"/>
    <property type="evidence" value="ECO:0007669"/>
    <property type="project" value="UniProtKB-UniPathway"/>
</dbReference>
<reference evidence="8 9" key="1">
    <citation type="journal article" date="2014" name="Curr. Biol.">
        <title>The genome of the clonal raider ant Cerapachys biroi.</title>
        <authorList>
            <person name="Oxley P.R."/>
            <person name="Ji L."/>
            <person name="Fetter-Pruneda I."/>
            <person name="McKenzie S.K."/>
            <person name="Li C."/>
            <person name="Hu H."/>
            <person name="Zhang G."/>
            <person name="Kronauer D.J."/>
        </authorList>
    </citation>
    <scope>NUCLEOTIDE SEQUENCE [LARGE SCALE GENOMIC DNA]</scope>
</reference>
<dbReference type="SUPFAM" id="SSF57850">
    <property type="entry name" value="RING/U-box"/>
    <property type="match status" value="1"/>
</dbReference>
<evidence type="ECO:0000256" key="3">
    <source>
        <dbReference type="ARBA" id="ARBA00022771"/>
    </source>
</evidence>
<dbReference type="PANTHER" id="PTHR15493">
    <property type="entry name" value="F-BOX ONLY PROTEIN 5 AND 43"/>
    <property type="match status" value="1"/>
</dbReference>
<comment type="pathway">
    <text evidence="1">Protein modification; protein ubiquitination.</text>
</comment>
<dbReference type="AlphaFoldDB" id="A0A026WNA5"/>
<proteinExistence type="predicted"/>
<organism evidence="8 9">
    <name type="scientific">Ooceraea biroi</name>
    <name type="common">Clonal raider ant</name>
    <name type="synonym">Cerapachys biroi</name>
    <dbReference type="NCBI Taxonomy" id="2015173"/>
    <lineage>
        <taxon>Eukaryota</taxon>
        <taxon>Metazoa</taxon>
        <taxon>Ecdysozoa</taxon>
        <taxon>Arthropoda</taxon>
        <taxon>Hexapoda</taxon>
        <taxon>Insecta</taxon>
        <taxon>Pterygota</taxon>
        <taxon>Neoptera</taxon>
        <taxon>Endopterygota</taxon>
        <taxon>Hymenoptera</taxon>
        <taxon>Apocrita</taxon>
        <taxon>Aculeata</taxon>
        <taxon>Formicoidea</taxon>
        <taxon>Formicidae</taxon>
        <taxon>Dorylinae</taxon>
        <taxon>Ooceraea</taxon>
    </lineage>
</organism>
<dbReference type="PROSITE" id="PS51872">
    <property type="entry name" value="ZF_ZBR"/>
    <property type="match status" value="1"/>
</dbReference>
<dbReference type="InterPro" id="IPR044064">
    <property type="entry name" value="ZF_ZBR"/>
</dbReference>
<dbReference type="Proteomes" id="UP000053097">
    <property type="component" value="Unassembled WGS sequence"/>
</dbReference>
<evidence type="ECO:0000256" key="5">
    <source>
        <dbReference type="ARBA" id="ARBA00022833"/>
    </source>
</evidence>
<evidence type="ECO:0000313" key="8">
    <source>
        <dbReference type="EMBL" id="EZA57453.1"/>
    </source>
</evidence>
<feature type="compositionally biased region" description="Basic residues" evidence="6">
    <location>
        <begin position="32"/>
        <end position="41"/>
    </location>
</feature>
<feature type="domain" description="ZBR-type" evidence="7">
    <location>
        <begin position="55"/>
        <end position="102"/>
    </location>
</feature>
<dbReference type="InterPro" id="IPR047147">
    <property type="entry name" value="FBX5_43"/>
</dbReference>
<dbReference type="EMBL" id="KK107148">
    <property type="protein sequence ID" value="EZA57453.1"/>
    <property type="molecule type" value="Genomic_DNA"/>
</dbReference>
<dbReference type="OrthoDB" id="9984940at2759"/>
<keyword evidence="2" id="KW-0479">Metal-binding</keyword>
<dbReference type="Gene3D" id="2.20.25.20">
    <property type="match status" value="1"/>
</dbReference>
<dbReference type="OMA" id="REVGPCC"/>
<gene>
    <name evidence="8" type="ORF">X777_02461</name>
</gene>
<keyword evidence="3" id="KW-0863">Zinc-finger</keyword>
<evidence type="ECO:0000259" key="7">
    <source>
        <dbReference type="PROSITE" id="PS51872"/>
    </source>
</evidence>
<feature type="compositionally biased region" description="Basic and acidic residues" evidence="6">
    <location>
        <begin position="22"/>
        <end position="31"/>
    </location>
</feature>
<dbReference type="UniPathway" id="UPA00143"/>